<reference evidence="1 2" key="1">
    <citation type="journal article" date="2020" name="Mol. Plant">
        <title>The Chromosome-Based Rubber Tree Genome Provides New Insights into Spurge Genome Evolution and Rubber Biosynthesis.</title>
        <authorList>
            <person name="Liu J."/>
            <person name="Shi C."/>
            <person name="Shi C.C."/>
            <person name="Li W."/>
            <person name="Zhang Q.J."/>
            <person name="Zhang Y."/>
            <person name="Li K."/>
            <person name="Lu H.F."/>
            <person name="Shi C."/>
            <person name="Zhu S.T."/>
            <person name="Xiao Z.Y."/>
            <person name="Nan H."/>
            <person name="Yue Y."/>
            <person name="Zhu X.G."/>
            <person name="Wu Y."/>
            <person name="Hong X.N."/>
            <person name="Fan G.Y."/>
            <person name="Tong Y."/>
            <person name="Zhang D."/>
            <person name="Mao C.L."/>
            <person name="Liu Y.L."/>
            <person name="Hao S.J."/>
            <person name="Liu W.Q."/>
            <person name="Lv M.Q."/>
            <person name="Zhang H.B."/>
            <person name="Liu Y."/>
            <person name="Hu-Tang G.R."/>
            <person name="Wang J.P."/>
            <person name="Wang J.H."/>
            <person name="Sun Y.H."/>
            <person name="Ni S.B."/>
            <person name="Chen W.B."/>
            <person name="Zhang X.C."/>
            <person name="Jiao Y.N."/>
            <person name="Eichler E.E."/>
            <person name="Li G.H."/>
            <person name="Liu X."/>
            <person name="Gao L.Z."/>
        </authorList>
    </citation>
    <scope>NUCLEOTIDE SEQUENCE [LARGE SCALE GENOMIC DNA]</scope>
    <source>
        <strain evidence="2">cv. GT1</strain>
        <tissue evidence="1">Leaf</tissue>
    </source>
</reference>
<gene>
    <name evidence="1" type="ORF">GH714_006079</name>
</gene>
<dbReference type="PANTHER" id="PTHR31170:SF25">
    <property type="entry name" value="BNAA09G04570D PROTEIN"/>
    <property type="match status" value="1"/>
</dbReference>
<dbReference type="Pfam" id="PF03140">
    <property type="entry name" value="DUF247"/>
    <property type="match status" value="1"/>
</dbReference>
<dbReference type="Proteomes" id="UP000467840">
    <property type="component" value="Chromosome 3"/>
</dbReference>
<organism evidence="1 2">
    <name type="scientific">Hevea brasiliensis</name>
    <name type="common">Para rubber tree</name>
    <name type="synonym">Siphonia brasiliensis</name>
    <dbReference type="NCBI Taxonomy" id="3981"/>
    <lineage>
        <taxon>Eukaryota</taxon>
        <taxon>Viridiplantae</taxon>
        <taxon>Streptophyta</taxon>
        <taxon>Embryophyta</taxon>
        <taxon>Tracheophyta</taxon>
        <taxon>Spermatophyta</taxon>
        <taxon>Magnoliopsida</taxon>
        <taxon>eudicotyledons</taxon>
        <taxon>Gunneridae</taxon>
        <taxon>Pentapetalae</taxon>
        <taxon>rosids</taxon>
        <taxon>fabids</taxon>
        <taxon>Malpighiales</taxon>
        <taxon>Euphorbiaceae</taxon>
        <taxon>Crotonoideae</taxon>
        <taxon>Micrandreae</taxon>
        <taxon>Hevea</taxon>
    </lineage>
</organism>
<name>A0A6A6K9Z0_HEVBR</name>
<dbReference type="EMBL" id="JAAGAX010000017">
    <property type="protein sequence ID" value="KAF2285632.1"/>
    <property type="molecule type" value="Genomic_DNA"/>
</dbReference>
<protein>
    <submittedName>
        <fullName evidence="1">Uncharacterized protein</fullName>
    </submittedName>
</protein>
<dbReference type="PANTHER" id="PTHR31170">
    <property type="entry name" value="BNAC04G53230D PROTEIN"/>
    <property type="match status" value="1"/>
</dbReference>
<comment type="caution">
    <text evidence="1">The sequence shown here is derived from an EMBL/GenBank/DDBJ whole genome shotgun (WGS) entry which is preliminary data.</text>
</comment>
<keyword evidence="2" id="KW-1185">Reference proteome</keyword>
<evidence type="ECO:0000313" key="2">
    <source>
        <dbReference type="Proteomes" id="UP000467840"/>
    </source>
</evidence>
<dbReference type="AlphaFoldDB" id="A0A6A6K9Z0"/>
<sequence>MQEHKIRYLQSFLQRRDDENDLSRNVTLDGCFIVEFIWKFNEGPFDKKDPIFGSDHILNALMLDLLLLENQLPFFILSELTGTAIPDRKLFVELILNTYKSFLPGPEYDPRDEYTLEEMMSIKNLVGLIQDNWQPSRERVKAYLENRRKDEKRFTRCASELREAGIKFKCVKGCNLLDVKFENGTMEIPQIKISDNTERVLRNLIAYEQMSSSPNSILFNRLYVIHG</sequence>
<proteinExistence type="predicted"/>
<dbReference type="InterPro" id="IPR004158">
    <property type="entry name" value="DUF247_pln"/>
</dbReference>
<accession>A0A6A6K9Z0</accession>
<evidence type="ECO:0000313" key="1">
    <source>
        <dbReference type="EMBL" id="KAF2285632.1"/>
    </source>
</evidence>